<dbReference type="Pfam" id="PF01012">
    <property type="entry name" value="ETF"/>
    <property type="match status" value="1"/>
</dbReference>
<dbReference type="InterPro" id="IPR033948">
    <property type="entry name" value="ETF_beta_N"/>
</dbReference>
<comment type="function">
    <text evidence="6">The electron transfer flavoprotein serves as a specific electron acceptor for other dehydrogenases. It transfers the electrons to the main respiratory chain via ETF-ubiquinone oxidoreductase (ETF dehydrogenase).</text>
</comment>
<dbReference type="PANTHER" id="PTHR21294:SF8">
    <property type="entry name" value="ELECTRON TRANSFER FLAVOPROTEIN SUBUNIT BETA"/>
    <property type="match status" value="1"/>
</dbReference>
<dbReference type="AlphaFoldDB" id="A0A135L4Y6"/>
<dbReference type="EMBL" id="LSKU01000001">
    <property type="protein sequence ID" value="KXG43990.1"/>
    <property type="molecule type" value="Genomic_DNA"/>
</dbReference>
<dbReference type="SMART" id="SM00893">
    <property type="entry name" value="ETF"/>
    <property type="match status" value="1"/>
</dbReference>
<protein>
    <recommendedName>
        <fullName evidence="3">Electron transfer flavoprotein subunit beta</fullName>
    </recommendedName>
    <alternativeName>
        <fullName evidence="7">Electron transfer flavoprotein small subunit</fullName>
    </alternativeName>
</protein>
<feature type="domain" description="Electron transfer flavoprotein alpha/beta-subunit N-terminal" evidence="9">
    <location>
        <begin position="21"/>
        <end position="206"/>
    </location>
</feature>
<evidence type="ECO:0000256" key="5">
    <source>
        <dbReference type="ARBA" id="ARBA00022982"/>
    </source>
</evidence>
<evidence type="ECO:0000256" key="4">
    <source>
        <dbReference type="ARBA" id="ARBA00022448"/>
    </source>
</evidence>
<comment type="cofactor">
    <cofactor evidence="8">
        <name>AMP</name>
        <dbReference type="ChEBI" id="CHEBI:456215"/>
    </cofactor>
</comment>
<dbReference type="Proteomes" id="UP000070352">
    <property type="component" value="Unassembled WGS sequence"/>
</dbReference>
<name>A0A135L4Y6_9BACI</name>
<comment type="subunit">
    <text evidence="2">Heterodimer of an alpha and a beta subunit.</text>
</comment>
<dbReference type="PANTHER" id="PTHR21294">
    <property type="entry name" value="ELECTRON TRANSFER FLAVOPROTEIN BETA-SUBUNIT"/>
    <property type="match status" value="1"/>
</dbReference>
<keyword evidence="11" id="KW-1185">Reference proteome</keyword>
<dbReference type="GO" id="GO:0046395">
    <property type="term" value="P:carboxylic acid catabolic process"/>
    <property type="evidence" value="ECO:0007669"/>
    <property type="project" value="UniProtKB-ARBA"/>
</dbReference>
<dbReference type="InterPro" id="IPR000049">
    <property type="entry name" value="ET-Flavoprotein_bsu_CS"/>
</dbReference>
<keyword evidence="5" id="KW-0249">Electron transport</keyword>
<evidence type="ECO:0000256" key="6">
    <source>
        <dbReference type="ARBA" id="ARBA00025649"/>
    </source>
</evidence>
<dbReference type="PROSITE" id="PS01065">
    <property type="entry name" value="ETF_BETA"/>
    <property type="match status" value="1"/>
</dbReference>
<dbReference type="CDD" id="cd01714">
    <property type="entry name" value="ETF_beta"/>
    <property type="match status" value="1"/>
</dbReference>
<dbReference type="GO" id="GO:0009055">
    <property type="term" value="F:electron transfer activity"/>
    <property type="evidence" value="ECO:0007669"/>
    <property type="project" value="InterPro"/>
</dbReference>
<dbReference type="GO" id="GO:0005829">
    <property type="term" value="C:cytosol"/>
    <property type="evidence" value="ECO:0007669"/>
    <property type="project" value="TreeGrafter"/>
</dbReference>
<evidence type="ECO:0000256" key="3">
    <source>
        <dbReference type="ARBA" id="ARBA00016797"/>
    </source>
</evidence>
<evidence type="ECO:0000256" key="2">
    <source>
        <dbReference type="ARBA" id="ARBA00011355"/>
    </source>
</evidence>
<evidence type="ECO:0000256" key="7">
    <source>
        <dbReference type="ARBA" id="ARBA00042002"/>
    </source>
</evidence>
<evidence type="ECO:0000256" key="8">
    <source>
        <dbReference type="ARBA" id="ARBA00049933"/>
    </source>
</evidence>
<dbReference type="OrthoDB" id="9804960at2"/>
<comment type="similarity">
    <text evidence="1">Belongs to the ETF beta-subunit/FixA family.</text>
</comment>
<evidence type="ECO:0000313" key="11">
    <source>
        <dbReference type="Proteomes" id="UP000070352"/>
    </source>
</evidence>
<dbReference type="STRING" id="1413211.U473_08195"/>
<dbReference type="Gene3D" id="3.40.50.620">
    <property type="entry name" value="HUPs"/>
    <property type="match status" value="1"/>
</dbReference>
<sequence>MDILVLLKQTFDTEEKIVLKDGQISEEGVEFIINPYDEYAVEEALKIKENHGGTITLLSLGPDRFESSIRTALAMGADQAILLDDENLFGDEYTVSQVLAKVIQEQSYDLILAGHVAVDDGSGQVPQRIAEILGIPFIGTAVKIELDDQHVTVHRDVEGDTEVVEASLPVLITTQQGLNEPRYPSLPGIMKAKKKPLSRPDVEIEKEAIQAKTETLETYLPSKKSAGRILFGEINGQAKELIQLLHNEAKVI</sequence>
<gene>
    <name evidence="10" type="ORF">U473_08195</name>
</gene>
<dbReference type="InterPro" id="IPR014730">
    <property type="entry name" value="ETF_a/b_N"/>
</dbReference>
<accession>A0A135L4Y6</accession>
<dbReference type="FunFam" id="3.40.50.620:FF:000011">
    <property type="entry name" value="Electron transfer flavoprotein subunit beta"/>
    <property type="match status" value="1"/>
</dbReference>
<dbReference type="RefSeq" id="WP_068725169.1">
    <property type="nucleotide sequence ID" value="NZ_LSKU01000001.1"/>
</dbReference>
<organism evidence="10 11">
    <name type="scientific">Tepidibacillus decaturensis</name>
    <dbReference type="NCBI Taxonomy" id="1413211"/>
    <lineage>
        <taxon>Bacteria</taxon>
        <taxon>Bacillati</taxon>
        <taxon>Bacillota</taxon>
        <taxon>Bacilli</taxon>
        <taxon>Bacillales</taxon>
        <taxon>Bacillaceae</taxon>
        <taxon>Tepidibacillus</taxon>
    </lineage>
</organism>
<reference evidence="10 11" key="1">
    <citation type="submission" date="2016-02" db="EMBL/GenBank/DDBJ databases">
        <title>Draft Genome for Tepidibacillus decaturensis nov. sp. Strain Z9, an Anaerobic, Moderately Thermophilic and Heterotrophic Bacterium from Deep Subsurface of the Illinois Basin, USA.</title>
        <authorList>
            <person name="Dong Y."/>
            <person name="Chang J.Y."/>
            <person name="Sanford R."/>
            <person name="Fouke B.W."/>
        </authorList>
    </citation>
    <scope>NUCLEOTIDE SEQUENCE [LARGE SCALE GENOMIC DNA]</scope>
    <source>
        <strain evidence="10 11">Z9</strain>
    </source>
</reference>
<proteinExistence type="inferred from homology"/>
<comment type="caution">
    <text evidence="10">The sequence shown here is derived from an EMBL/GenBank/DDBJ whole genome shotgun (WGS) entry which is preliminary data.</text>
</comment>
<dbReference type="PIRSF" id="PIRSF000090">
    <property type="entry name" value="Beta-ETF"/>
    <property type="match status" value="1"/>
</dbReference>
<dbReference type="SUPFAM" id="SSF52402">
    <property type="entry name" value="Adenine nucleotide alpha hydrolases-like"/>
    <property type="match status" value="1"/>
</dbReference>
<dbReference type="InterPro" id="IPR014729">
    <property type="entry name" value="Rossmann-like_a/b/a_fold"/>
</dbReference>
<dbReference type="InterPro" id="IPR012255">
    <property type="entry name" value="ETF_b"/>
</dbReference>
<evidence type="ECO:0000256" key="1">
    <source>
        <dbReference type="ARBA" id="ARBA00007557"/>
    </source>
</evidence>
<keyword evidence="4" id="KW-0813">Transport</keyword>
<evidence type="ECO:0000259" key="9">
    <source>
        <dbReference type="SMART" id="SM00893"/>
    </source>
</evidence>
<evidence type="ECO:0000313" key="10">
    <source>
        <dbReference type="EMBL" id="KXG43990.1"/>
    </source>
</evidence>